<dbReference type="RefSeq" id="WP_087616886.1">
    <property type="nucleotide sequence ID" value="NZ_JAFBEY010000001.1"/>
</dbReference>
<name>A0ABX3ZJ38_9BACL</name>
<feature type="DNA-binding region" description="H-T-H motif" evidence="2">
    <location>
        <begin position="32"/>
        <end position="51"/>
    </location>
</feature>
<dbReference type="Proteomes" id="UP000196594">
    <property type="component" value="Unassembled WGS sequence"/>
</dbReference>
<dbReference type="InterPro" id="IPR009057">
    <property type="entry name" value="Homeodomain-like_sf"/>
</dbReference>
<dbReference type="PROSITE" id="PS50977">
    <property type="entry name" value="HTH_TETR_2"/>
    <property type="match status" value="1"/>
</dbReference>
<dbReference type="PANTHER" id="PTHR43479">
    <property type="entry name" value="ACREF/ENVCD OPERON REPRESSOR-RELATED"/>
    <property type="match status" value="1"/>
</dbReference>
<dbReference type="InterPro" id="IPR001647">
    <property type="entry name" value="HTH_TetR"/>
</dbReference>
<evidence type="ECO:0000256" key="1">
    <source>
        <dbReference type="ARBA" id="ARBA00023125"/>
    </source>
</evidence>
<dbReference type="SUPFAM" id="SSF48498">
    <property type="entry name" value="Tetracyclin repressor-like, C-terminal domain"/>
    <property type="match status" value="1"/>
</dbReference>
<dbReference type="PANTHER" id="PTHR43479:SF11">
    <property type="entry name" value="ACREF_ENVCD OPERON REPRESSOR-RELATED"/>
    <property type="match status" value="1"/>
</dbReference>
<evidence type="ECO:0000313" key="4">
    <source>
        <dbReference type="EMBL" id="OUZ39545.1"/>
    </source>
</evidence>
<dbReference type="InterPro" id="IPR050624">
    <property type="entry name" value="HTH-type_Tx_Regulator"/>
</dbReference>
<evidence type="ECO:0000313" key="5">
    <source>
        <dbReference type="Proteomes" id="UP000196594"/>
    </source>
</evidence>
<evidence type="ECO:0000259" key="3">
    <source>
        <dbReference type="PROSITE" id="PS50977"/>
    </source>
</evidence>
<dbReference type="EMBL" id="NHNT01000003">
    <property type="protein sequence ID" value="OUZ39545.1"/>
    <property type="molecule type" value="Genomic_DNA"/>
</dbReference>
<sequence length="210" mass="24613">MSIREQRKQQRKEQIIQAAKTLMLNNGIQQVQLQDVANEVGIGIATFYRYFANKELLVLAINNEITSQMTNSIRKIANEPLTAYEQIERILTYYIELIDDPQHQFVKFFKAFEAYKPISEETDEYKEFVDIRREMANVLYSIAEKGKEDQSIRAGIDIPEYVFTVVQNISYFTVESYLTEHDPNLPVKLDPKKQLKLIKEMFLQFIATKN</sequence>
<accession>A0ABX3ZJ38</accession>
<dbReference type="Pfam" id="PF00440">
    <property type="entry name" value="TetR_N"/>
    <property type="match status" value="1"/>
</dbReference>
<feature type="domain" description="HTH tetR-type" evidence="3">
    <location>
        <begin position="9"/>
        <end position="69"/>
    </location>
</feature>
<protein>
    <submittedName>
        <fullName evidence="4">TetR family transcriptional regulator</fullName>
    </submittedName>
</protein>
<gene>
    <name evidence="4" type="ORF">CBM15_07750</name>
</gene>
<keyword evidence="1 2" id="KW-0238">DNA-binding</keyword>
<keyword evidence="5" id="KW-1185">Reference proteome</keyword>
<reference evidence="4 5" key="1">
    <citation type="journal article" date="2017" name="Int. J. Syst. Evol. Microbiol.">
        <title>Solibacillus kalamii sp. nov., isolated from a high-efficiency particulate arrestance filter system used in the International Space Station.</title>
        <authorList>
            <person name="Checinska Sielaff A."/>
            <person name="Kumar R.M."/>
            <person name="Pal D."/>
            <person name="Mayilraj S."/>
            <person name="Venkateswaran K."/>
        </authorList>
    </citation>
    <scope>NUCLEOTIDE SEQUENCE [LARGE SCALE GENOMIC DNA]</scope>
    <source>
        <strain evidence="4 5">ISSFR-015</strain>
    </source>
</reference>
<comment type="caution">
    <text evidence="4">The sequence shown here is derived from an EMBL/GenBank/DDBJ whole genome shotgun (WGS) entry which is preliminary data.</text>
</comment>
<dbReference type="SUPFAM" id="SSF46689">
    <property type="entry name" value="Homeodomain-like"/>
    <property type="match status" value="1"/>
</dbReference>
<dbReference type="InterPro" id="IPR036271">
    <property type="entry name" value="Tet_transcr_reg_TetR-rel_C_sf"/>
</dbReference>
<dbReference type="PRINTS" id="PR00455">
    <property type="entry name" value="HTHTETR"/>
</dbReference>
<proteinExistence type="predicted"/>
<dbReference type="Gene3D" id="1.10.357.10">
    <property type="entry name" value="Tetracycline Repressor, domain 2"/>
    <property type="match status" value="1"/>
</dbReference>
<organism evidence="4 5">
    <name type="scientific">Solibacillus kalamii</name>
    <dbReference type="NCBI Taxonomy" id="1748298"/>
    <lineage>
        <taxon>Bacteria</taxon>
        <taxon>Bacillati</taxon>
        <taxon>Bacillota</taxon>
        <taxon>Bacilli</taxon>
        <taxon>Bacillales</taxon>
        <taxon>Caryophanaceae</taxon>
        <taxon>Solibacillus</taxon>
    </lineage>
</organism>
<evidence type="ECO:0000256" key="2">
    <source>
        <dbReference type="PROSITE-ProRule" id="PRU00335"/>
    </source>
</evidence>